<name>A0ABQ6JLK3_9ACTN</name>
<evidence type="ECO:0000313" key="2">
    <source>
        <dbReference type="Proteomes" id="UP001157017"/>
    </source>
</evidence>
<reference evidence="2" key="1">
    <citation type="journal article" date="2019" name="Int. J. Syst. Evol. Microbiol.">
        <title>The Global Catalogue of Microorganisms (GCM) 10K type strain sequencing project: providing services to taxonomists for standard genome sequencing and annotation.</title>
        <authorList>
            <consortium name="The Broad Institute Genomics Platform"/>
            <consortium name="The Broad Institute Genome Sequencing Center for Infectious Disease"/>
            <person name="Wu L."/>
            <person name="Ma J."/>
        </authorList>
    </citation>
    <scope>NUCLEOTIDE SEQUENCE [LARGE SCALE GENOMIC DNA]</scope>
    <source>
        <strain evidence="2">NBRC 108730</strain>
    </source>
</reference>
<dbReference type="EMBL" id="BSUZ01000001">
    <property type="protein sequence ID" value="GMA88278.1"/>
    <property type="molecule type" value="Genomic_DNA"/>
</dbReference>
<keyword evidence="2" id="KW-1185">Reference proteome</keyword>
<gene>
    <name evidence="1" type="ORF">GCM10025868_35280</name>
</gene>
<comment type="caution">
    <text evidence="1">The sequence shown here is derived from an EMBL/GenBank/DDBJ whole genome shotgun (WGS) entry which is preliminary data.</text>
</comment>
<organism evidence="1 2">
    <name type="scientific">Angustibacter aerolatus</name>
    <dbReference type="NCBI Taxonomy" id="1162965"/>
    <lineage>
        <taxon>Bacteria</taxon>
        <taxon>Bacillati</taxon>
        <taxon>Actinomycetota</taxon>
        <taxon>Actinomycetes</taxon>
        <taxon>Kineosporiales</taxon>
        <taxon>Kineosporiaceae</taxon>
    </lineage>
</organism>
<accession>A0ABQ6JLK3</accession>
<dbReference type="Proteomes" id="UP001157017">
    <property type="component" value="Unassembled WGS sequence"/>
</dbReference>
<sequence>MLRLGEAGAVPTGVVVVAPPNASRSAADLQRLLEAERLGVSVLGAVAHDEKGAEALGGNWSHRAGRSLLVRSVRGLVPAVEALVHDRRAA</sequence>
<protein>
    <submittedName>
        <fullName evidence="1">Uncharacterized protein</fullName>
    </submittedName>
</protein>
<evidence type="ECO:0000313" key="1">
    <source>
        <dbReference type="EMBL" id="GMA88278.1"/>
    </source>
</evidence>
<proteinExistence type="predicted"/>